<dbReference type="FunFam" id="2.40.50.140:FF:000104">
    <property type="entry name" value="Cytochrome c-type biogenesis protein CcmE"/>
    <property type="match status" value="1"/>
</dbReference>
<evidence type="ECO:0000256" key="7">
    <source>
        <dbReference type="ARBA" id="ARBA00022748"/>
    </source>
</evidence>
<evidence type="ECO:0000256" key="8">
    <source>
        <dbReference type="ARBA" id="ARBA00022968"/>
    </source>
</evidence>
<dbReference type="PANTHER" id="PTHR34128:SF2">
    <property type="entry name" value="CYTOCHROME C-TYPE BIOGENESIS PROTEIN CCME HOMOLOG, MITOCHONDRIAL"/>
    <property type="match status" value="1"/>
</dbReference>
<dbReference type="GO" id="GO:0017004">
    <property type="term" value="P:cytochrome complex assembly"/>
    <property type="evidence" value="ECO:0007669"/>
    <property type="project" value="UniProtKB-KW"/>
</dbReference>
<evidence type="ECO:0000256" key="5">
    <source>
        <dbReference type="ARBA" id="ARBA00022692"/>
    </source>
</evidence>
<dbReference type="InterPro" id="IPR012340">
    <property type="entry name" value="NA-bd_OB-fold"/>
</dbReference>
<name>A0A1R4HK60_9GAMM</name>
<dbReference type="GO" id="GO:0020037">
    <property type="term" value="F:heme binding"/>
    <property type="evidence" value="ECO:0007669"/>
    <property type="project" value="InterPro"/>
</dbReference>
<dbReference type="InterPro" id="IPR004329">
    <property type="entry name" value="CcmE"/>
</dbReference>
<dbReference type="AlphaFoldDB" id="A0A1R4HK60"/>
<proteinExistence type="inferred from homology"/>
<dbReference type="NCBIfam" id="NF009729">
    <property type="entry name" value="PRK13254.1-3"/>
    <property type="match status" value="1"/>
</dbReference>
<feature type="topological domain" description="Extracellular" evidence="13">
    <location>
        <begin position="30"/>
        <end position="147"/>
    </location>
</feature>
<protein>
    <recommendedName>
        <fullName evidence="13">Cytochrome c-type biogenesis protein CcmE</fullName>
    </recommendedName>
    <alternativeName>
        <fullName evidence="13">Cytochrome c maturation protein E</fullName>
    </alternativeName>
    <alternativeName>
        <fullName evidence="13">Heme chaperone CcmE</fullName>
    </alternativeName>
</protein>
<dbReference type="NCBIfam" id="NF009731">
    <property type="entry name" value="PRK13254.1-5"/>
    <property type="match status" value="1"/>
</dbReference>
<keyword evidence="10 13" id="KW-0408">Iron</keyword>
<evidence type="ECO:0000256" key="11">
    <source>
        <dbReference type="ARBA" id="ARBA00023136"/>
    </source>
</evidence>
<organism evidence="15 16">
    <name type="scientific">Crenothrix polyspora</name>
    <dbReference type="NCBI Taxonomy" id="360316"/>
    <lineage>
        <taxon>Bacteria</taxon>
        <taxon>Pseudomonadati</taxon>
        <taxon>Pseudomonadota</taxon>
        <taxon>Gammaproteobacteria</taxon>
        <taxon>Methylococcales</taxon>
        <taxon>Crenotrichaceae</taxon>
        <taxon>Crenothrix</taxon>
    </lineage>
</organism>
<keyword evidence="11 13" id="KW-0472">Membrane</keyword>
<dbReference type="NCBIfam" id="NF009727">
    <property type="entry name" value="PRK13254.1-1"/>
    <property type="match status" value="1"/>
</dbReference>
<dbReference type="Gene3D" id="2.40.50.140">
    <property type="entry name" value="Nucleic acid-binding proteins"/>
    <property type="match status" value="1"/>
</dbReference>
<keyword evidence="16" id="KW-1185">Reference proteome</keyword>
<evidence type="ECO:0000256" key="3">
    <source>
        <dbReference type="ARBA" id="ARBA00022519"/>
    </source>
</evidence>
<dbReference type="InterPro" id="IPR036127">
    <property type="entry name" value="CcmE-like_sf"/>
</dbReference>
<evidence type="ECO:0000313" key="15">
    <source>
        <dbReference type="EMBL" id="SJM96607.1"/>
    </source>
</evidence>
<dbReference type="SUPFAM" id="SSF82093">
    <property type="entry name" value="Heme chaperone CcmE"/>
    <property type="match status" value="1"/>
</dbReference>
<keyword evidence="6 13" id="KW-0479">Metal-binding</keyword>
<dbReference type="GO" id="GO:0046872">
    <property type="term" value="F:metal ion binding"/>
    <property type="evidence" value="ECO:0007669"/>
    <property type="project" value="UniProtKB-KW"/>
</dbReference>
<evidence type="ECO:0000256" key="1">
    <source>
        <dbReference type="ARBA" id="ARBA00004533"/>
    </source>
</evidence>
<evidence type="ECO:0000256" key="10">
    <source>
        <dbReference type="ARBA" id="ARBA00023004"/>
    </source>
</evidence>
<evidence type="ECO:0000256" key="2">
    <source>
        <dbReference type="ARBA" id="ARBA00022475"/>
    </source>
</evidence>
<keyword evidence="7 13" id="KW-0201">Cytochrome c-type biogenesis</keyword>
<dbReference type="OrthoDB" id="9793584at2"/>
<comment type="function">
    <text evidence="12 13">Heme chaperone required for the biogenesis of c-type cytochromes. Transiently binds heme delivered by CcmC and transfers the heme to apo-cytochromes in a process facilitated by CcmF and CcmH.</text>
</comment>
<keyword evidence="4 13" id="KW-0349">Heme</keyword>
<evidence type="ECO:0000256" key="9">
    <source>
        <dbReference type="ARBA" id="ARBA00022989"/>
    </source>
</evidence>
<reference evidence="16" key="1">
    <citation type="submission" date="2017-02" db="EMBL/GenBank/DDBJ databases">
        <authorList>
            <person name="Daims H."/>
        </authorList>
    </citation>
    <scope>NUCLEOTIDE SEQUENCE [LARGE SCALE GENOMIC DNA]</scope>
</reference>
<dbReference type="GO" id="GO:0005886">
    <property type="term" value="C:plasma membrane"/>
    <property type="evidence" value="ECO:0007669"/>
    <property type="project" value="UniProtKB-SubCell"/>
</dbReference>
<keyword evidence="5 13" id="KW-0812">Transmembrane</keyword>
<dbReference type="EMBL" id="FUKI01000179">
    <property type="protein sequence ID" value="SJM96607.1"/>
    <property type="molecule type" value="Genomic_DNA"/>
</dbReference>
<dbReference type="GO" id="GO:0017003">
    <property type="term" value="P:protein-heme linkage"/>
    <property type="evidence" value="ECO:0007669"/>
    <property type="project" value="UniProtKB-UniRule"/>
</dbReference>
<feature type="binding site" description="axial binding residue" evidence="13 14">
    <location>
        <position position="128"/>
    </location>
    <ligand>
        <name>heme</name>
        <dbReference type="ChEBI" id="CHEBI:30413"/>
    </ligand>
    <ligandPart>
        <name>Fe</name>
        <dbReference type="ChEBI" id="CHEBI:18248"/>
    </ligandPart>
</feature>
<evidence type="ECO:0000256" key="13">
    <source>
        <dbReference type="HAMAP-Rule" id="MF_01959"/>
    </source>
</evidence>
<accession>A0A1R4HK60</accession>
<feature type="binding site" description="covalent" evidence="13 14">
    <location>
        <position position="124"/>
    </location>
    <ligand>
        <name>heme</name>
        <dbReference type="ChEBI" id="CHEBI:30413"/>
    </ligand>
</feature>
<sequence length="147" mass="16153">MKVARKQRLILIALMVVGTGIATAFALKSFNENLMYFFSTTDVVAGKAPKDALFRLGGMVVKGTVIRPDKGMMVRFTLTDFSKEVTVEYTGILPDLFREGQGIVAHGKLNTQGVFIAQEVLAKHDENYMPPEVKASLKKKATTEGKL</sequence>
<evidence type="ECO:0000313" key="16">
    <source>
        <dbReference type="Proteomes" id="UP000195667"/>
    </source>
</evidence>
<evidence type="ECO:0000256" key="12">
    <source>
        <dbReference type="ARBA" id="ARBA00056663"/>
    </source>
</evidence>
<keyword evidence="3" id="KW-0997">Cell inner membrane</keyword>
<dbReference type="PANTHER" id="PTHR34128">
    <property type="entry name" value="CYTOCHROME C-TYPE BIOGENESIS PROTEIN CCME HOMOLOG, MITOCHONDRIAL"/>
    <property type="match status" value="1"/>
</dbReference>
<keyword evidence="2 13" id="KW-1003">Cell membrane</keyword>
<dbReference type="HAMAP" id="MF_01959">
    <property type="entry name" value="CcmE"/>
    <property type="match status" value="1"/>
</dbReference>
<comment type="similarity">
    <text evidence="13">Belongs to the CcmE/CycJ family.</text>
</comment>
<comment type="subcellular location">
    <subcellularLocation>
        <location evidence="1">Cell inner membrane</location>
    </subcellularLocation>
    <subcellularLocation>
        <location evidence="13">Cell membrane</location>
        <topology evidence="13">Single-pass type II membrane protein</topology>
    </subcellularLocation>
</comment>
<gene>
    <name evidence="13 15" type="primary">ccmE</name>
    <name evidence="13" type="synonym">cycJ</name>
    <name evidence="15" type="ORF">CRENPOLYSF1_980012</name>
</gene>
<feature type="topological domain" description="Cytoplasmic" evidence="13">
    <location>
        <begin position="1"/>
        <end position="8"/>
    </location>
</feature>
<evidence type="ECO:0000256" key="4">
    <source>
        <dbReference type="ARBA" id="ARBA00022617"/>
    </source>
</evidence>
<keyword evidence="9 13" id="KW-1133">Transmembrane helix</keyword>
<evidence type="ECO:0000256" key="6">
    <source>
        <dbReference type="ARBA" id="ARBA00022723"/>
    </source>
</evidence>
<dbReference type="RefSeq" id="WP_087145413.1">
    <property type="nucleotide sequence ID" value="NZ_FUKI01000179.1"/>
</dbReference>
<dbReference type="Proteomes" id="UP000195667">
    <property type="component" value="Unassembled WGS sequence"/>
</dbReference>
<dbReference type="Pfam" id="PF03100">
    <property type="entry name" value="CcmE"/>
    <property type="match status" value="1"/>
</dbReference>
<keyword evidence="8 13" id="KW-0735">Signal-anchor</keyword>
<evidence type="ECO:0000256" key="14">
    <source>
        <dbReference type="PIRSR" id="PIRSR604329-50"/>
    </source>
</evidence>